<dbReference type="PRINTS" id="PR01210">
    <property type="entry name" value="GGTRANSPTASE"/>
</dbReference>
<gene>
    <name evidence="2" type="ORF">ACFQZM_11880</name>
</gene>
<dbReference type="Gene3D" id="3.60.20.40">
    <property type="match status" value="1"/>
</dbReference>
<dbReference type="Proteomes" id="UP001597063">
    <property type="component" value="Unassembled WGS sequence"/>
</dbReference>
<accession>A0ABW2XGR5</accession>
<dbReference type="RefSeq" id="WP_378322468.1">
    <property type="nucleotide sequence ID" value="NZ_JBHTGP010000006.1"/>
</dbReference>
<dbReference type="PANTHER" id="PTHR43881:SF5">
    <property type="entry name" value="GAMMA-GLUTAMYLTRANSPEPTIDASE"/>
    <property type="match status" value="1"/>
</dbReference>
<keyword evidence="2" id="KW-0808">Transferase</keyword>
<dbReference type="PANTHER" id="PTHR43881">
    <property type="entry name" value="GAMMA-GLUTAMYLTRANSPEPTIDASE (AFU_ORTHOLOGUE AFUA_4G13580)"/>
    <property type="match status" value="1"/>
</dbReference>
<feature type="compositionally biased region" description="Basic and acidic residues" evidence="1">
    <location>
        <begin position="85"/>
        <end position="94"/>
    </location>
</feature>
<dbReference type="EC" id="2.3.2.2" evidence="2"/>
<dbReference type="SUPFAM" id="SSF56235">
    <property type="entry name" value="N-terminal nucleophile aminohydrolases (Ntn hydrolases)"/>
    <property type="match status" value="1"/>
</dbReference>
<name>A0ABW2XGR5_9ACTN</name>
<dbReference type="InterPro" id="IPR052896">
    <property type="entry name" value="GGT-like_enzyme"/>
</dbReference>
<keyword evidence="3" id="KW-1185">Reference proteome</keyword>
<dbReference type="GO" id="GO:0103068">
    <property type="term" value="F:leukotriene C4 gamma-glutamyl transferase activity"/>
    <property type="evidence" value="ECO:0007669"/>
    <property type="project" value="UniProtKB-EC"/>
</dbReference>
<sequence>MTTTATADRALICSADHRASSAGLAILRAGGSAVDAAVAAGAVLAVVAPQRCGMGGDLFALVQARPGPPEVLNASGRTGSGADPEALREEGHRRMPVRHDVRSVPVPGCVDGWLALHERYGRLPLAEVLRSAVLHAERGFAATPEFAAASEAVAGAPGAEGLAWPRRPGEQVARPGVARALRDLVAEGRAGFYQGEFGDGLRKLGRGLFTAADLAEPCADWCAPLGVRAFGHDVWTAPPTSQGYVLLLGLALADDLGVPGRTDDPAWAHLLAESALAAADDRAEVLHEGADGAALVDPERIRSLRAAIDPGRHWRRRGAIVSADTTCVCAVDEHGTSVSLLQSNANGFGSLIFEPNTGINLHNRGIGFSLAPGSPAEYGPRRRPPHTLVPVLATRPDGRLRAVLGSTGGDIQPQVALQVLVRMLRHGTPPDDALAAPRWRLATGLGQFETWQGRTPIRLDLERGVPLAWTRDLPGYGHLVRPATEDDEFGEVQVVEASPDGGLRGAADPRNPHSAALGY</sequence>
<organism evidence="2 3">
    <name type="scientific">Actinomadura fibrosa</name>
    <dbReference type="NCBI Taxonomy" id="111802"/>
    <lineage>
        <taxon>Bacteria</taxon>
        <taxon>Bacillati</taxon>
        <taxon>Actinomycetota</taxon>
        <taxon>Actinomycetes</taxon>
        <taxon>Streptosporangiales</taxon>
        <taxon>Thermomonosporaceae</taxon>
        <taxon>Actinomadura</taxon>
    </lineage>
</organism>
<dbReference type="InterPro" id="IPR029055">
    <property type="entry name" value="Ntn_hydrolases_N"/>
</dbReference>
<dbReference type="Gene3D" id="1.10.246.130">
    <property type="match status" value="1"/>
</dbReference>
<dbReference type="InterPro" id="IPR043138">
    <property type="entry name" value="GGT_lsub"/>
</dbReference>
<reference evidence="3" key="1">
    <citation type="journal article" date="2019" name="Int. J. Syst. Evol. Microbiol.">
        <title>The Global Catalogue of Microorganisms (GCM) 10K type strain sequencing project: providing services to taxonomists for standard genome sequencing and annotation.</title>
        <authorList>
            <consortium name="The Broad Institute Genomics Platform"/>
            <consortium name="The Broad Institute Genome Sequencing Center for Infectious Disease"/>
            <person name="Wu L."/>
            <person name="Ma J."/>
        </authorList>
    </citation>
    <scope>NUCLEOTIDE SEQUENCE [LARGE SCALE GENOMIC DNA]</scope>
    <source>
        <strain evidence="3">JCM 9371</strain>
    </source>
</reference>
<feature type="region of interest" description="Disordered" evidence="1">
    <location>
        <begin position="71"/>
        <end position="94"/>
    </location>
</feature>
<evidence type="ECO:0000256" key="1">
    <source>
        <dbReference type="SAM" id="MobiDB-lite"/>
    </source>
</evidence>
<keyword evidence="2" id="KW-0012">Acyltransferase</keyword>
<comment type="caution">
    <text evidence="2">The sequence shown here is derived from an EMBL/GenBank/DDBJ whole genome shotgun (WGS) entry which is preliminary data.</text>
</comment>
<proteinExistence type="predicted"/>
<evidence type="ECO:0000313" key="3">
    <source>
        <dbReference type="Proteomes" id="UP001597063"/>
    </source>
</evidence>
<dbReference type="EMBL" id="JBHTGP010000006">
    <property type="protein sequence ID" value="MFD0685199.1"/>
    <property type="molecule type" value="Genomic_DNA"/>
</dbReference>
<dbReference type="Pfam" id="PF01019">
    <property type="entry name" value="G_glu_transpept"/>
    <property type="match status" value="1"/>
</dbReference>
<feature type="region of interest" description="Disordered" evidence="1">
    <location>
        <begin position="498"/>
        <end position="519"/>
    </location>
</feature>
<protein>
    <submittedName>
        <fullName evidence="2">Gamma-glutamyltransferase</fullName>
        <ecNumber evidence="2">2.3.2.2</ecNumber>
    </submittedName>
</protein>
<dbReference type="InterPro" id="IPR043137">
    <property type="entry name" value="GGT_ssub_C"/>
</dbReference>
<evidence type="ECO:0000313" key="2">
    <source>
        <dbReference type="EMBL" id="MFD0685199.1"/>
    </source>
</evidence>